<dbReference type="STRING" id="1429083.GCA_001885685_01447"/>
<evidence type="ECO:0008006" key="3">
    <source>
        <dbReference type="Google" id="ProtNLM"/>
    </source>
</evidence>
<proteinExistence type="predicted"/>
<protein>
    <recommendedName>
        <fullName evidence="3">DUF3079 domain-containing protein</fullName>
    </recommendedName>
</protein>
<keyword evidence="2" id="KW-1185">Reference proteome</keyword>
<gene>
    <name evidence="1" type="ORF">SAMN05216214_102200</name>
</gene>
<dbReference type="AlphaFoldDB" id="A0A1H7GZF3"/>
<accession>A0A1H7GZF3</accession>
<dbReference type="Proteomes" id="UP000185766">
    <property type="component" value="Unassembled WGS sequence"/>
</dbReference>
<dbReference type="Pfam" id="PF11278">
    <property type="entry name" value="DUF3079"/>
    <property type="match status" value="1"/>
</dbReference>
<sequence length="69" mass="7789">MAKRFPLNPAHPERVCWGCDQYCPSSNMACGNGASRTQHPVEVLGPDWYQQDFTELENQLLNAARVPQN</sequence>
<dbReference type="InterPro" id="IPR021430">
    <property type="entry name" value="DUF3079"/>
</dbReference>
<dbReference type="RefSeq" id="WP_074864783.1">
    <property type="nucleotide sequence ID" value="NZ_FOAS01000002.1"/>
</dbReference>
<organism evidence="1 2">
    <name type="scientific">Atopomonas hussainii</name>
    <dbReference type="NCBI Taxonomy" id="1429083"/>
    <lineage>
        <taxon>Bacteria</taxon>
        <taxon>Pseudomonadati</taxon>
        <taxon>Pseudomonadota</taxon>
        <taxon>Gammaproteobacteria</taxon>
        <taxon>Pseudomonadales</taxon>
        <taxon>Pseudomonadaceae</taxon>
        <taxon>Atopomonas</taxon>
    </lineage>
</organism>
<evidence type="ECO:0000313" key="2">
    <source>
        <dbReference type="Proteomes" id="UP000185766"/>
    </source>
</evidence>
<dbReference type="EMBL" id="FOAS01000002">
    <property type="protein sequence ID" value="SEK42040.1"/>
    <property type="molecule type" value="Genomic_DNA"/>
</dbReference>
<reference evidence="1 2" key="1">
    <citation type="submission" date="2016-10" db="EMBL/GenBank/DDBJ databases">
        <authorList>
            <person name="de Groot N.N."/>
        </authorList>
    </citation>
    <scope>NUCLEOTIDE SEQUENCE [LARGE SCALE GENOMIC DNA]</scope>
    <source>
        <strain evidence="1 2">JCM 19513</strain>
    </source>
</reference>
<name>A0A1H7GZF3_9GAMM</name>
<evidence type="ECO:0000313" key="1">
    <source>
        <dbReference type="EMBL" id="SEK42040.1"/>
    </source>
</evidence>